<evidence type="ECO:0000313" key="2">
    <source>
        <dbReference type="EMBL" id="PHJ21843.1"/>
    </source>
</evidence>
<feature type="transmembrane region" description="Helical" evidence="1">
    <location>
        <begin position="61"/>
        <end position="81"/>
    </location>
</feature>
<keyword evidence="3" id="KW-1185">Reference proteome</keyword>
<feature type="non-terminal residue" evidence="2">
    <location>
        <position position="1"/>
    </location>
</feature>
<dbReference type="GeneID" id="94427712"/>
<dbReference type="AlphaFoldDB" id="A0A2C6L206"/>
<dbReference type="RefSeq" id="XP_067923522.1">
    <property type="nucleotide sequence ID" value="XM_068064501.1"/>
</dbReference>
<feature type="transmembrane region" description="Helical" evidence="1">
    <location>
        <begin position="93"/>
        <end position="114"/>
    </location>
</feature>
<dbReference type="VEuPathDB" id="ToxoDB:CSUI_004308"/>
<evidence type="ECO:0008006" key="4">
    <source>
        <dbReference type="Google" id="ProtNLM"/>
    </source>
</evidence>
<name>A0A2C6L206_9APIC</name>
<comment type="caution">
    <text evidence="2">The sequence shown here is derived from an EMBL/GenBank/DDBJ whole genome shotgun (WGS) entry which is preliminary data.</text>
</comment>
<keyword evidence="1" id="KW-1133">Transmembrane helix</keyword>
<accession>A0A2C6L206</accession>
<keyword evidence="1" id="KW-0472">Membrane</keyword>
<reference evidence="2 3" key="1">
    <citation type="journal article" date="2017" name="Int. J. Parasitol.">
        <title>The genome of the protozoan parasite Cystoisospora suis and a reverse vaccinology approach to identify vaccine candidates.</title>
        <authorList>
            <person name="Palmieri N."/>
            <person name="Shrestha A."/>
            <person name="Ruttkowski B."/>
            <person name="Beck T."/>
            <person name="Vogl C."/>
            <person name="Tomley F."/>
            <person name="Blake D.P."/>
            <person name="Joachim A."/>
        </authorList>
    </citation>
    <scope>NUCLEOTIDE SEQUENCE [LARGE SCALE GENOMIC DNA]</scope>
    <source>
        <strain evidence="2 3">Wien I</strain>
    </source>
</reference>
<dbReference type="Proteomes" id="UP000221165">
    <property type="component" value="Unassembled WGS sequence"/>
</dbReference>
<evidence type="ECO:0000256" key="1">
    <source>
        <dbReference type="SAM" id="Phobius"/>
    </source>
</evidence>
<dbReference type="EMBL" id="MIGC01001985">
    <property type="protein sequence ID" value="PHJ21843.1"/>
    <property type="molecule type" value="Genomic_DNA"/>
</dbReference>
<keyword evidence="1" id="KW-0812">Transmembrane</keyword>
<protein>
    <recommendedName>
        <fullName evidence="4">Transmembrane protein</fullName>
    </recommendedName>
</protein>
<sequence>SFSPSFSCTLCRDRPFLPSLKPPCSDLLFFLSCHAASLSSSSSCFSFASLHFFYSSSFSPVFFLSFFLSVSLPFLPFLIFFSCSEVCAVVGPLLFRILPFVISHSSFFHSLSFLSSSPPLHCSFPRFLSSVVSSPSP</sequence>
<proteinExistence type="predicted"/>
<gene>
    <name evidence="2" type="ORF">CSUI_004308</name>
</gene>
<organism evidence="2 3">
    <name type="scientific">Cystoisospora suis</name>
    <dbReference type="NCBI Taxonomy" id="483139"/>
    <lineage>
        <taxon>Eukaryota</taxon>
        <taxon>Sar</taxon>
        <taxon>Alveolata</taxon>
        <taxon>Apicomplexa</taxon>
        <taxon>Conoidasida</taxon>
        <taxon>Coccidia</taxon>
        <taxon>Eucoccidiorida</taxon>
        <taxon>Eimeriorina</taxon>
        <taxon>Sarcocystidae</taxon>
        <taxon>Cystoisospora</taxon>
    </lineage>
</organism>
<evidence type="ECO:0000313" key="3">
    <source>
        <dbReference type="Proteomes" id="UP000221165"/>
    </source>
</evidence>